<evidence type="ECO:0000256" key="12">
    <source>
        <dbReference type="ARBA" id="ARBA00072132"/>
    </source>
</evidence>
<dbReference type="GO" id="GO:0005506">
    <property type="term" value="F:iron ion binding"/>
    <property type="evidence" value="ECO:0007669"/>
    <property type="project" value="InterPro"/>
</dbReference>
<feature type="domain" description="IspG TIM-barrel" evidence="16">
    <location>
        <begin position="68"/>
        <end position="338"/>
    </location>
</feature>
<feature type="signal peptide" evidence="15">
    <location>
        <begin position="1"/>
        <end position="19"/>
    </location>
</feature>
<evidence type="ECO:0000259" key="16">
    <source>
        <dbReference type="Pfam" id="PF04551"/>
    </source>
</evidence>
<dbReference type="EMBL" id="CDMZ01001620">
    <property type="protein sequence ID" value="CEM35256.1"/>
    <property type="molecule type" value="Genomic_DNA"/>
</dbReference>
<dbReference type="PANTHER" id="PTHR30454">
    <property type="entry name" value="4-HYDROXY-3-METHYLBUT-2-EN-1-YL DIPHOSPHATE SYNTHASE"/>
    <property type="match status" value="1"/>
</dbReference>
<dbReference type="FunFam" id="3.20.20.20:FF:000005">
    <property type="entry name" value="4-hydroxy-3-methylbut-2-en-1-yl diphosphate synthase (flavodoxin)"/>
    <property type="match status" value="1"/>
</dbReference>
<comment type="pathway">
    <text evidence="9">Isoprenoid biosynthesis; isopentenyl diphosphate biosynthesis via DXP pathway; isopentenyl diphosphate from 1-deoxy-D-xylulose 5-phosphate: step 5/6.</text>
</comment>
<name>A0A0G4GW84_9ALVE</name>
<evidence type="ECO:0000256" key="1">
    <source>
        <dbReference type="ARBA" id="ARBA00001966"/>
    </source>
</evidence>
<keyword evidence="3" id="KW-0479">Metal-binding</keyword>
<sequence length="753" mass="82309">MRSAIFVACCLATLPSAKGYSLKSGGGSGSLLRGGARRRALTTRESGEAAEKLTKYCEDVRKTKRWPTQTVWVGNVPIGSEHPIALQTMTTSDTKDVQGSIDQVMRIADAGANLCRLTVQGYKEAEACMKIREGLFQKGYDIPLVADIHFNPKVALLVADAFEKVRVNPGNFADGVKKFEEQVFDTWDDFKKGRERIEELFVPLLERCKQNKRAIRIGTNHGSLSARILSFYGDTPRGMVESAKEFAEICRQNDFHNFIFSMKASNPIVMSQAYRLLMAEQYKEGWRYPVHLGVTEAGEGEDGRIKSAIGIGSLLQDGIGDTIRVSLTEDPWYELEPCRTLANFGKAKVAAEGVTMETPSFEETARDFTTFSRREADLPKQREGDTVDFRGLLHRDGSVLAKVKVEDLSKNPESLYRALGCKLAIGMPFKDIATADSVVLDQSPEVEDASARLALRRLQEANVGVVVDAKTLAERPVPNAVALFDWSDVAAAGGKPQLPAGCSRFAVTLRGDESDAELSSLFSSEKNEEERPEFVIYQSREGLSRLHAGRRIFEAVLKSGSRIPVIHRLVLPEGMGTDLLTLTAGAEIGGLLVDTLGEGVMVEAGDLMVEDAVRMSFNILQGSRMRNTKTEFISCPSCGRTLFDLQEVTEQIRQRTGHLPGVAVAVMGCIVNGPGEMADADFGYVGTTPGKIDLYVGKKVVKRSVPEAVARDELVELIKAHGKWVDPPSEEEEGEGEGEATAKKEELSGVTVA</sequence>
<evidence type="ECO:0000259" key="17">
    <source>
        <dbReference type="Pfam" id="PF26540"/>
    </source>
</evidence>
<dbReference type="EC" id="1.17.7.1" evidence="11"/>
<evidence type="ECO:0000256" key="8">
    <source>
        <dbReference type="ARBA" id="ARBA00051119"/>
    </source>
</evidence>
<dbReference type="InterPro" id="IPR045854">
    <property type="entry name" value="NO2/SO3_Rdtase_4Fe4S_sf"/>
</dbReference>
<reference evidence="18" key="1">
    <citation type="submission" date="2014-11" db="EMBL/GenBank/DDBJ databases">
        <authorList>
            <person name="Otto D Thomas"/>
            <person name="Naeem Raeece"/>
        </authorList>
    </citation>
    <scope>NUCLEOTIDE SEQUENCE</scope>
</reference>
<accession>A0A0G4GW84</accession>
<evidence type="ECO:0000256" key="14">
    <source>
        <dbReference type="SAM" id="MobiDB-lite"/>
    </source>
</evidence>
<keyword evidence="7" id="KW-0414">Isoprene biosynthesis</keyword>
<feature type="chain" id="PRO_5005191099" description="4-hydroxy-3-methylbut-2-en-1-yl diphosphate synthase (ferredoxin), chloroplastic" evidence="15">
    <location>
        <begin position="20"/>
        <end position="753"/>
    </location>
</feature>
<dbReference type="AlphaFoldDB" id="A0A0G4GW84"/>
<dbReference type="VEuPathDB" id="CryptoDB:Cvel_23671"/>
<dbReference type="GO" id="GO:0019288">
    <property type="term" value="P:isopentenyl diphosphate biosynthetic process, methylerythritol 4-phosphate pathway"/>
    <property type="evidence" value="ECO:0007669"/>
    <property type="project" value="TreeGrafter"/>
</dbReference>
<dbReference type="PhylomeDB" id="A0A0G4GW84"/>
<evidence type="ECO:0000256" key="4">
    <source>
        <dbReference type="ARBA" id="ARBA00023002"/>
    </source>
</evidence>
<keyword evidence="15" id="KW-0732">Signal</keyword>
<keyword evidence="2" id="KW-0004">4Fe-4S</keyword>
<evidence type="ECO:0000256" key="5">
    <source>
        <dbReference type="ARBA" id="ARBA00023004"/>
    </source>
</evidence>
<evidence type="ECO:0000256" key="10">
    <source>
        <dbReference type="ARBA" id="ARBA00061554"/>
    </source>
</evidence>
<dbReference type="GO" id="GO:0016114">
    <property type="term" value="P:terpenoid biosynthetic process"/>
    <property type="evidence" value="ECO:0007669"/>
    <property type="project" value="InterPro"/>
</dbReference>
<dbReference type="Pfam" id="PF04551">
    <property type="entry name" value="GcpE"/>
    <property type="match status" value="1"/>
</dbReference>
<evidence type="ECO:0000256" key="9">
    <source>
        <dbReference type="ARBA" id="ARBA00060620"/>
    </source>
</evidence>
<evidence type="ECO:0000256" key="6">
    <source>
        <dbReference type="ARBA" id="ARBA00023014"/>
    </source>
</evidence>
<feature type="compositionally biased region" description="Acidic residues" evidence="14">
    <location>
        <begin position="728"/>
        <end position="738"/>
    </location>
</feature>
<dbReference type="GO" id="GO:0009507">
    <property type="term" value="C:chloroplast"/>
    <property type="evidence" value="ECO:0007669"/>
    <property type="project" value="TreeGrafter"/>
</dbReference>
<dbReference type="Pfam" id="PF26540">
    <property type="entry name" value="GcpE_C"/>
    <property type="match status" value="1"/>
</dbReference>
<dbReference type="InterPro" id="IPR017178">
    <property type="entry name" value="IspG_atypical"/>
</dbReference>
<dbReference type="InterPro" id="IPR004588">
    <property type="entry name" value="IspG_bac-typ"/>
</dbReference>
<comment type="cofactor">
    <cofactor evidence="1">
        <name>[4Fe-4S] cluster</name>
        <dbReference type="ChEBI" id="CHEBI:49883"/>
    </cofactor>
</comment>
<organism evidence="18">
    <name type="scientific">Chromera velia CCMP2878</name>
    <dbReference type="NCBI Taxonomy" id="1169474"/>
    <lineage>
        <taxon>Eukaryota</taxon>
        <taxon>Sar</taxon>
        <taxon>Alveolata</taxon>
        <taxon>Colpodellida</taxon>
        <taxon>Chromeraceae</taxon>
        <taxon>Chromera</taxon>
    </lineage>
</organism>
<dbReference type="InterPro" id="IPR058578">
    <property type="entry name" value="IspG_TIM"/>
</dbReference>
<keyword evidence="5" id="KW-0408">Iron</keyword>
<gene>
    <name evidence="18" type="ORF">Cvel_23671</name>
</gene>
<feature type="domain" description="IspG C-terminal" evidence="17">
    <location>
        <begin position="631"/>
        <end position="719"/>
    </location>
</feature>
<evidence type="ECO:0000256" key="7">
    <source>
        <dbReference type="ARBA" id="ARBA00023229"/>
    </source>
</evidence>
<dbReference type="InterPro" id="IPR058579">
    <property type="entry name" value="IspG_C"/>
</dbReference>
<evidence type="ECO:0000256" key="13">
    <source>
        <dbReference type="ARBA" id="ARBA00083306"/>
    </source>
</evidence>
<keyword evidence="4" id="KW-0560">Oxidoreductase</keyword>
<proteinExistence type="inferred from homology"/>
<protein>
    <recommendedName>
        <fullName evidence="12">4-hydroxy-3-methylbut-2-en-1-yl diphosphate synthase (ferredoxin), chloroplastic</fullName>
        <ecNumber evidence="11">1.17.7.1</ecNumber>
    </recommendedName>
    <alternativeName>
        <fullName evidence="13">1-hydroxy-2-methyl-2-(E)-butenyl 4-diphosphate synthase</fullName>
    </alternativeName>
</protein>
<evidence type="ECO:0000313" key="18">
    <source>
        <dbReference type="EMBL" id="CEM35256.1"/>
    </source>
</evidence>
<evidence type="ECO:0000256" key="2">
    <source>
        <dbReference type="ARBA" id="ARBA00022485"/>
    </source>
</evidence>
<dbReference type="InterPro" id="IPR011005">
    <property type="entry name" value="Dihydropteroate_synth-like_sf"/>
</dbReference>
<dbReference type="Gene3D" id="3.30.413.10">
    <property type="entry name" value="Sulfite Reductase Hemoprotein, domain 1"/>
    <property type="match status" value="1"/>
</dbReference>
<feature type="region of interest" description="Disordered" evidence="14">
    <location>
        <begin position="723"/>
        <end position="753"/>
    </location>
</feature>
<dbReference type="GO" id="GO:0051539">
    <property type="term" value="F:4 iron, 4 sulfur cluster binding"/>
    <property type="evidence" value="ECO:0007669"/>
    <property type="project" value="UniProtKB-KW"/>
</dbReference>
<keyword evidence="6" id="KW-0411">Iron-sulfur</keyword>
<dbReference type="Gene3D" id="3.20.20.20">
    <property type="entry name" value="Dihydropteroate synthase-like"/>
    <property type="match status" value="1"/>
</dbReference>
<dbReference type="SUPFAM" id="SSF56014">
    <property type="entry name" value="Nitrite and sulphite reductase 4Fe-4S domain-like"/>
    <property type="match status" value="1"/>
</dbReference>
<dbReference type="GO" id="GO:0046429">
    <property type="term" value="F:4-hydroxy-3-methylbut-2-en-1-yl diphosphate synthase activity (ferredoxin)"/>
    <property type="evidence" value="ECO:0007669"/>
    <property type="project" value="UniProtKB-EC"/>
</dbReference>
<comment type="similarity">
    <text evidence="10">Belongs to the IspG family.</text>
</comment>
<dbReference type="HAMAP" id="MF_00159">
    <property type="entry name" value="IspG"/>
    <property type="match status" value="1"/>
</dbReference>
<comment type="catalytic activity">
    <reaction evidence="8">
        <text>(2E)-4-hydroxy-3-methylbut-2-enyl diphosphate + 2 oxidized [2Fe-2S]-[ferredoxin] + H2O = 2-C-methyl-D-erythritol 2,4-cyclic diphosphate + 2 reduced [2Fe-2S]-[ferredoxin] + H(+)</text>
        <dbReference type="Rhea" id="RHEA:26119"/>
        <dbReference type="Rhea" id="RHEA-COMP:10000"/>
        <dbReference type="Rhea" id="RHEA-COMP:10001"/>
        <dbReference type="ChEBI" id="CHEBI:15377"/>
        <dbReference type="ChEBI" id="CHEBI:15378"/>
        <dbReference type="ChEBI" id="CHEBI:33737"/>
        <dbReference type="ChEBI" id="CHEBI:33738"/>
        <dbReference type="ChEBI" id="CHEBI:58483"/>
        <dbReference type="ChEBI" id="CHEBI:128753"/>
        <dbReference type="EC" id="1.17.7.1"/>
    </reaction>
</comment>
<evidence type="ECO:0000256" key="3">
    <source>
        <dbReference type="ARBA" id="ARBA00022723"/>
    </source>
</evidence>
<dbReference type="PANTHER" id="PTHR30454:SF0">
    <property type="entry name" value="4-HYDROXY-3-METHYLBUT-2-EN-1-YL DIPHOSPHATE SYNTHASE (FERREDOXIN), CHLOROPLASTIC"/>
    <property type="match status" value="1"/>
</dbReference>
<evidence type="ECO:0000256" key="15">
    <source>
        <dbReference type="SAM" id="SignalP"/>
    </source>
</evidence>
<dbReference type="PIRSF" id="PIRSF037336">
    <property type="entry name" value="IspG_like"/>
    <property type="match status" value="1"/>
</dbReference>
<dbReference type="FunFam" id="3.30.413.10:FF:000006">
    <property type="entry name" value="4-hydroxy-3-methylbut-2-en-1-yl diphosphate synthase (flavodoxin)"/>
    <property type="match status" value="1"/>
</dbReference>
<evidence type="ECO:0000256" key="11">
    <source>
        <dbReference type="ARBA" id="ARBA00067018"/>
    </source>
</evidence>
<dbReference type="NCBIfam" id="TIGR00612">
    <property type="entry name" value="ispG_gcpE"/>
    <property type="match status" value="1"/>
</dbReference>